<accession>A0A835CM91</accession>
<name>A0A835CM91_9FABA</name>
<dbReference type="EMBL" id="JAAIUW010000001">
    <property type="protein sequence ID" value="KAF7844187.1"/>
    <property type="molecule type" value="Genomic_DNA"/>
</dbReference>
<evidence type="ECO:0000313" key="2">
    <source>
        <dbReference type="Proteomes" id="UP000634136"/>
    </source>
</evidence>
<sequence>MTDDDTCLDNLLEMKVDMVEVGDIMVDSLDYFEKTHQYHRYYQNVNN</sequence>
<gene>
    <name evidence="1" type="ORF">G2W53_001092</name>
</gene>
<organism evidence="1 2">
    <name type="scientific">Senna tora</name>
    <dbReference type="NCBI Taxonomy" id="362788"/>
    <lineage>
        <taxon>Eukaryota</taxon>
        <taxon>Viridiplantae</taxon>
        <taxon>Streptophyta</taxon>
        <taxon>Embryophyta</taxon>
        <taxon>Tracheophyta</taxon>
        <taxon>Spermatophyta</taxon>
        <taxon>Magnoliopsida</taxon>
        <taxon>eudicotyledons</taxon>
        <taxon>Gunneridae</taxon>
        <taxon>Pentapetalae</taxon>
        <taxon>rosids</taxon>
        <taxon>fabids</taxon>
        <taxon>Fabales</taxon>
        <taxon>Fabaceae</taxon>
        <taxon>Caesalpinioideae</taxon>
        <taxon>Cassia clade</taxon>
        <taxon>Senna</taxon>
    </lineage>
</organism>
<comment type="caution">
    <text evidence="1">The sequence shown here is derived from an EMBL/GenBank/DDBJ whole genome shotgun (WGS) entry which is preliminary data.</text>
</comment>
<keyword evidence="2" id="KW-1185">Reference proteome</keyword>
<dbReference type="AlphaFoldDB" id="A0A835CM91"/>
<proteinExistence type="predicted"/>
<evidence type="ECO:0000313" key="1">
    <source>
        <dbReference type="EMBL" id="KAF7844187.1"/>
    </source>
</evidence>
<dbReference type="Proteomes" id="UP000634136">
    <property type="component" value="Unassembled WGS sequence"/>
</dbReference>
<protein>
    <submittedName>
        <fullName evidence="1">Uncharacterized protein</fullName>
    </submittedName>
</protein>
<reference evidence="1" key="1">
    <citation type="submission" date="2020-09" db="EMBL/GenBank/DDBJ databases">
        <title>Genome-Enabled Discovery of Anthraquinone Biosynthesis in Senna tora.</title>
        <authorList>
            <person name="Kang S.-H."/>
            <person name="Pandey R.P."/>
            <person name="Lee C.-M."/>
            <person name="Sim J.-S."/>
            <person name="Jeong J.-T."/>
            <person name="Choi B.-S."/>
            <person name="Jung M."/>
            <person name="Ginzburg D."/>
            <person name="Zhao K."/>
            <person name="Won S.Y."/>
            <person name="Oh T.-J."/>
            <person name="Yu Y."/>
            <person name="Kim N.-H."/>
            <person name="Lee O.R."/>
            <person name="Lee T.-H."/>
            <person name="Bashyal P."/>
            <person name="Kim T.-S."/>
            <person name="Lee W.-H."/>
            <person name="Kawkins C."/>
            <person name="Kim C.-K."/>
            <person name="Kim J.S."/>
            <person name="Ahn B.O."/>
            <person name="Rhee S.Y."/>
            <person name="Sohng J.K."/>
        </authorList>
    </citation>
    <scope>NUCLEOTIDE SEQUENCE</scope>
    <source>
        <tissue evidence="1">Leaf</tissue>
    </source>
</reference>